<dbReference type="Proteomes" id="UP000828212">
    <property type="component" value="Segment"/>
</dbReference>
<dbReference type="EMBL" id="MZ773648">
    <property type="protein sequence ID" value="UAT28849.1"/>
    <property type="molecule type" value="Genomic_DNA"/>
</dbReference>
<proteinExistence type="predicted"/>
<evidence type="ECO:0000313" key="1">
    <source>
        <dbReference type="EMBL" id="UAT28849.1"/>
    </source>
</evidence>
<organism evidence="1 2">
    <name type="scientific">Dinoroseobacter phage vB_DshP-R7L</name>
    <dbReference type="NCBI Taxonomy" id="2873349"/>
    <lineage>
        <taxon>Viruses</taxon>
        <taxon>Duplodnaviria</taxon>
        <taxon>Heunggongvirae</taxon>
        <taxon>Uroviricota</taxon>
        <taxon>Caudoviricetes</taxon>
        <taxon>Schitoviridae</taxon>
        <taxon>Rhodovirinae</taxon>
        <taxon>Gonggongvirus</taxon>
        <taxon>Gonggongvirus R7l</taxon>
    </lineage>
</organism>
<accession>A0AAE8XEE9</accession>
<gene>
    <name evidence="1" type="ORF">R7L_gp10</name>
</gene>
<reference evidence="1" key="1">
    <citation type="submission" date="2021-08" db="EMBL/GenBank/DDBJ databases">
        <authorList>
            <person name="Lu L."/>
            <person name="Huang X."/>
            <person name="Zhang R."/>
            <person name="Jiao N."/>
        </authorList>
    </citation>
    <scope>NUCLEOTIDE SEQUENCE</scope>
</reference>
<keyword evidence="2" id="KW-1185">Reference proteome</keyword>
<evidence type="ECO:0000313" key="2">
    <source>
        <dbReference type="Proteomes" id="UP000828212"/>
    </source>
</evidence>
<sequence>MIHQYLFLTLLTVLVGSLSFNLIADAVYTAVDAQINMQLLQVEKLR</sequence>
<name>A0AAE8XEE9_9CAUD</name>
<protein>
    <submittedName>
        <fullName evidence="1">Uncharacterized protein</fullName>
    </submittedName>
</protein>